<dbReference type="EMBL" id="LGUG01000004">
    <property type="protein sequence ID" value="KON95871.1"/>
    <property type="molecule type" value="Genomic_DNA"/>
</dbReference>
<reference evidence="1 3" key="1">
    <citation type="submission" date="2015-07" db="EMBL/GenBank/DDBJ databases">
        <title>Fjat-14205 dsm 2895.</title>
        <authorList>
            <person name="Liu B."/>
            <person name="Wang J."/>
            <person name="Zhu Y."/>
            <person name="Liu G."/>
            <person name="Chen Q."/>
            <person name="Chen Z."/>
            <person name="Lan J."/>
            <person name="Che J."/>
            <person name="Ge C."/>
            <person name="Shi H."/>
            <person name="Pan Z."/>
            <person name="Liu X."/>
        </authorList>
    </citation>
    <scope>NUCLEOTIDE SEQUENCE [LARGE SCALE GENOMIC DNA]</scope>
    <source>
        <strain evidence="1 3">DSM 2895</strain>
    </source>
</reference>
<proteinExistence type="predicted"/>
<dbReference type="EMBL" id="FNED01000046">
    <property type="protein sequence ID" value="SDK26610.1"/>
    <property type="molecule type" value="Genomic_DNA"/>
</dbReference>
<dbReference type="Proteomes" id="UP000182836">
    <property type="component" value="Unassembled WGS sequence"/>
</dbReference>
<evidence type="ECO:0000313" key="1">
    <source>
        <dbReference type="EMBL" id="KON95871.1"/>
    </source>
</evidence>
<dbReference type="AlphaFoldDB" id="A0A0D1XU07"/>
<keyword evidence="3" id="KW-1185">Reference proteome</keyword>
<evidence type="ECO:0000313" key="4">
    <source>
        <dbReference type="Proteomes" id="UP000182836"/>
    </source>
</evidence>
<accession>A0A0D1XU07</accession>
<dbReference type="Proteomes" id="UP000037269">
    <property type="component" value="Unassembled WGS sequence"/>
</dbReference>
<reference evidence="2 4" key="2">
    <citation type="submission" date="2016-10" db="EMBL/GenBank/DDBJ databases">
        <authorList>
            <person name="de Groot N.N."/>
        </authorList>
    </citation>
    <scope>NUCLEOTIDE SEQUENCE [LARGE SCALE GENOMIC DNA]</scope>
    <source>
        <strain evidence="2 4">DSM 2895</strain>
    </source>
</reference>
<sequence length="544" mass="61723">MAVPKGWSWVRDMDPNATFNPQSRQLTVNGKTYNDGSYMIENGRAYLNANAHQQAIQPKQGQIGVRFLFGGRDDSVGWDQKTGRITTPSGQLNRGDYTINKNDRAMIGYDQAAYLMLNRPVRELNQQNFDQTFNMFRGAYESMLGKAGSAQSAMEDYAAKAKGAQEAAVNAAYQQAQSNLKRQETGSWNRMMESARNRGIEDSNLMSYEQAKVTGAYAPEYQQLESNRAAGLAQAAAHAAQIGAEAQMRGDATRAQAASQVFSAAINQLNRMQDIDLRKNEQLSNLMMGLYDRSREDNKWDRQFDSQQTQQSWENNFRAGQQKADNLYRDKTFNENQRQFNLGRQDDLYKFDKNFGENQRQFNLGRQDRRYEFDAGRQDRRYEFDNNLSLNRDQFAWQKQYQQGQLTNDTNRTNAEIKKMNEMASGVKKSKNDTRAEALQLFSDMKNQGPIAVPEVLQQISSNAQAYSSQGYDVQTVRDTLIEVATNGKYKNEAAWNKAMQGLSQKAKEQTLPRKEGESYKDYILRQRDAVANGGGGALSGLMK</sequence>
<name>A0A0D1XU07_ANEMI</name>
<dbReference type="RefSeq" id="WP_043064945.1">
    <property type="nucleotide sequence ID" value="NZ_BJOA01000186.1"/>
</dbReference>
<gene>
    <name evidence="1" type="ORF">AF333_10615</name>
    <name evidence="2" type="ORF">SAMN04487909_14629</name>
</gene>
<dbReference type="PATRIC" id="fig|47500.8.peg.5331"/>
<evidence type="ECO:0000313" key="2">
    <source>
        <dbReference type="EMBL" id="SDK26610.1"/>
    </source>
</evidence>
<dbReference type="OrthoDB" id="10020701at2"/>
<organism evidence="1 3">
    <name type="scientific">Aneurinibacillus migulanus</name>
    <name type="common">Bacillus migulanus</name>
    <dbReference type="NCBI Taxonomy" id="47500"/>
    <lineage>
        <taxon>Bacteria</taxon>
        <taxon>Bacillati</taxon>
        <taxon>Bacillota</taxon>
        <taxon>Bacilli</taxon>
        <taxon>Bacillales</taxon>
        <taxon>Paenibacillaceae</taxon>
        <taxon>Aneurinibacillus group</taxon>
        <taxon>Aneurinibacillus</taxon>
    </lineage>
</organism>
<protein>
    <submittedName>
        <fullName evidence="1">Uncharacterized protein</fullName>
    </submittedName>
</protein>
<dbReference type="STRING" id="47500.AF333_10615"/>
<evidence type="ECO:0000313" key="3">
    <source>
        <dbReference type="Proteomes" id="UP000037269"/>
    </source>
</evidence>
<dbReference type="GeneID" id="42305649"/>